<evidence type="ECO:0000313" key="1">
    <source>
        <dbReference type="EMBL" id="MFC4980054.1"/>
    </source>
</evidence>
<organism evidence="1 2">
    <name type="scientific">Streptomyces atroolivaceus</name>
    <dbReference type="NCBI Taxonomy" id="66869"/>
    <lineage>
        <taxon>Bacteria</taxon>
        <taxon>Bacillati</taxon>
        <taxon>Actinomycetota</taxon>
        <taxon>Actinomycetes</taxon>
        <taxon>Kitasatosporales</taxon>
        <taxon>Streptomycetaceae</taxon>
        <taxon>Streptomyces</taxon>
    </lineage>
</organism>
<keyword evidence="2" id="KW-1185">Reference proteome</keyword>
<dbReference type="GeneID" id="31231302"/>
<reference evidence="2" key="1">
    <citation type="journal article" date="2019" name="Int. J. Syst. Evol. Microbiol.">
        <title>The Global Catalogue of Microorganisms (GCM) 10K type strain sequencing project: providing services to taxonomists for standard genome sequencing and annotation.</title>
        <authorList>
            <consortium name="The Broad Institute Genomics Platform"/>
            <consortium name="The Broad Institute Genome Sequencing Center for Infectious Disease"/>
            <person name="Wu L."/>
            <person name="Ma J."/>
        </authorList>
    </citation>
    <scope>NUCLEOTIDE SEQUENCE [LARGE SCALE GENOMIC DNA]</scope>
    <source>
        <strain evidence="2">ICMP 257</strain>
    </source>
</reference>
<gene>
    <name evidence="1" type="ORF">ACFPL4_17125</name>
</gene>
<protein>
    <submittedName>
        <fullName evidence="1">Uncharacterized protein</fullName>
    </submittedName>
</protein>
<dbReference type="EMBL" id="JBHSJE010000004">
    <property type="protein sequence ID" value="MFC4980054.1"/>
    <property type="molecule type" value="Genomic_DNA"/>
</dbReference>
<dbReference type="RefSeq" id="WP_033296850.1">
    <property type="nucleotide sequence ID" value="NZ_JBHSJE010000004.1"/>
</dbReference>
<dbReference type="Proteomes" id="UP001595908">
    <property type="component" value="Unassembled WGS sequence"/>
</dbReference>
<comment type="caution">
    <text evidence="1">The sequence shown here is derived from an EMBL/GenBank/DDBJ whole genome shotgun (WGS) entry which is preliminary data.</text>
</comment>
<sequence length="74" mass="8136">MRDRALVGALASPVEVTAATVQRGDIIQLGGRACQVSDLFQLPQGAKQLVFESGELLALHARTRLIALRLRRRR</sequence>
<evidence type="ECO:0000313" key="2">
    <source>
        <dbReference type="Proteomes" id="UP001595908"/>
    </source>
</evidence>
<proteinExistence type="predicted"/>
<name>A0ABV9V7U6_STRAZ</name>
<accession>A0ABV9V7U6</accession>